<dbReference type="InterPro" id="IPR001173">
    <property type="entry name" value="Glyco_trans_2-like"/>
</dbReference>
<sequence length="403" mass="45192">MSERRPTVAVVMATYNRAHFIGAALDSLLGQTRVPDEIHVIDDGSTDDTAATVAAYGDRVNLARQPNQGRPAAFNRVIPEIRTDYIWLFDDDDLALPDALARHLDFLGRNPQYDFSYSPHYFFEHTLTTDGAQANPVMEWPADPPESFLLWLMESHFVPAQLQGMLIPTRCFRQVGSFDETLLRSQDHDFLLRLARHCRAGRIDAPTWAFRQHCGQRGAGGAAHDEASRYHVWRQYQQTIYRRVRATLDLAEYLPPSQRADVGGPAEASPLPGERRLALLRRGAIMSIHGLPEAAVEDFRLYGAVHDPADARITEEERTHISRLGNVDNRETRPPLAYFRTLGGLAHARRGALSALLRGAYWSVRREWRAGRYGDVVVLAPTLMSLCLGYGVGWICRPSTPGG</sequence>
<dbReference type="CDD" id="cd00761">
    <property type="entry name" value="Glyco_tranf_GTA_type"/>
    <property type="match status" value="1"/>
</dbReference>
<accession>A0A423PTG1</accession>
<organism evidence="2 3">
    <name type="scientific">Salinisphaera orenii MK-B5</name>
    <dbReference type="NCBI Taxonomy" id="856730"/>
    <lineage>
        <taxon>Bacteria</taxon>
        <taxon>Pseudomonadati</taxon>
        <taxon>Pseudomonadota</taxon>
        <taxon>Gammaproteobacteria</taxon>
        <taxon>Salinisphaerales</taxon>
        <taxon>Salinisphaeraceae</taxon>
        <taxon>Salinisphaera</taxon>
    </lineage>
</organism>
<dbReference type="SUPFAM" id="SSF53448">
    <property type="entry name" value="Nucleotide-diphospho-sugar transferases"/>
    <property type="match status" value="1"/>
</dbReference>
<protein>
    <recommendedName>
        <fullName evidence="1">Glycosyltransferase 2-like domain-containing protein</fullName>
    </recommendedName>
</protein>
<dbReference type="PANTHER" id="PTHR43685">
    <property type="entry name" value="GLYCOSYLTRANSFERASE"/>
    <property type="match status" value="1"/>
</dbReference>
<proteinExistence type="predicted"/>
<keyword evidence="3" id="KW-1185">Reference proteome</keyword>
<dbReference type="AlphaFoldDB" id="A0A423PTG1"/>
<evidence type="ECO:0000313" key="3">
    <source>
        <dbReference type="Proteomes" id="UP000283993"/>
    </source>
</evidence>
<dbReference type="EMBL" id="AYKH01000007">
    <property type="protein sequence ID" value="ROO28906.1"/>
    <property type="molecule type" value="Genomic_DNA"/>
</dbReference>
<feature type="domain" description="Glycosyltransferase 2-like" evidence="1">
    <location>
        <begin position="10"/>
        <end position="134"/>
    </location>
</feature>
<dbReference type="Proteomes" id="UP000283993">
    <property type="component" value="Unassembled WGS sequence"/>
</dbReference>
<dbReference type="RefSeq" id="WP_123630458.1">
    <property type="nucleotide sequence ID" value="NZ_AYKH01000007.1"/>
</dbReference>
<dbReference type="PANTHER" id="PTHR43685:SF2">
    <property type="entry name" value="GLYCOSYLTRANSFERASE 2-LIKE DOMAIN-CONTAINING PROTEIN"/>
    <property type="match status" value="1"/>
</dbReference>
<evidence type="ECO:0000313" key="2">
    <source>
        <dbReference type="EMBL" id="ROO28906.1"/>
    </source>
</evidence>
<name>A0A423PTG1_9GAMM</name>
<dbReference type="InterPro" id="IPR029044">
    <property type="entry name" value="Nucleotide-diphossugar_trans"/>
</dbReference>
<evidence type="ECO:0000259" key="1">
    <source>
        <dbReference type="Pfam" id="PF00535"/>
    </source>
</evidence>
<dbReference type="Gene3D" id="3.90.550.10">
    <property type="entry name" value="Spore Coat Polysaccharide Biosynthesis Protein SpsA, Chain A"/>
    <property type="match status" value="1"/>
</dbReference>
<reference evidence="2 3" key="1">
    <citation type="submission" date="2013-10" db="EMBL/GenBank/DDBJ databases">
        <title>Salinisphaera orenii MK-B5 Genome Sequencing.</title>
        <authorList>
            <person name="Lai Q."/>
            <person name="Li C."/>
            <person name="Shao Z."/>
        </authorList>
    </citation>
    <scope>NUCLEOTIDE SEQUENCE [LARGE SCALE GENOMIC DNA]</scope>
    <source>
        <strain evidence="2 3">MK-B5</strain>
    </source>
</reference>
<gene>
    <name evidence="2" type="ORF">SAOR_04910</name>
</gene>
<dbReference type="Pfam" id="PF00535">
    <property type="entry name" value="Glycos_transf_2"/>
    <property type="match status" value="1"/>
</dbReference>
<dbReference type="InterPro" id="IPR050834">
    <property type="entry name" value="Glycosyltransf_2"/>
</dbReference>
<comment type="caution">
    <text evidence="2">The sequence shown here is derived from an EMBL/GenBank/DDBJ whole genome shotgun (WGS) entry which is preliminary data.</text>
</comment>